<gene>
    <name evidence="3" type="ORF">QF034_003722</name>
</gene>
<dbReference type="InterPro" id="IPR043129">
    <property type="entry name" value="ATPase_NBD"/>
</dbReference>
<proteinExistence type="inferred from homology"/>
<evidence type="ECO:0000256" key="2">
    <source>
        <dbReference type="ARBA" id="ARBA00023016"/>
    </source>
</evidence>
<reference evidence="3 4" key="1">
    <citation type="submission" date="2023-07" db="EMBL/GenBank/DDBJ databases">
        <title>Comparative genomics of wheat-associated soil bacteria to identify genetic determinants of phenazine resistance.</title>
        <authorList>
            <person name="Mouncey N."/>
        </authorList>
    </citation>
    <scope>NUCLEOTIDE SEQUENCE [LARGE SCALE GENOMIC DNA]</scope>
    <source>
        <strain evidence="3 4">B3I12</strain>
    </source>
</reference>
<evidence type="ECO:0000313" key="4">
    <source>
        <dbReference type="Proteomes" id="UP001232755"/>
    </source>
</evidence>
<evidence type="ECO:0000256" key="1">
    <source>
        <dbReference type="ARBA" id="ARBA00007381"/>
    </source>
</evidence>
<comment type="caution">
    <text evidence="3">The sequence shown here is derived from an EMBL/GenBank/DDBJ whole genome shotgun (WGS) entry which is preliminary data.</text>
</comment>
<sequence>MRDRGGWAERFAGVLAEVRELLGADGPELVVLTGGGSRMPVVRRLCLDAFPGATVENDTDPSLSVTRGLASVGRHRVNVARFRRDIQTLKNRPEFGEKIRAGLLSAFDEARNTLLTRLLERADDEHADPQDEQDIDALIRRLTGMDEVLARLRVRLNTELTPMALDICRSYDIRDDRFTLDLELPGIIGTAIGARIRPMWRTLRAAQSVLRTFEENGHVLSTVVRILAPGTKMLMKLGAAGAITAVALGLPKATEAGARKLIRTTLRNAELDPAEVTSMVAQVAERITAQMDDRAQEVERFVSEAPASVTSVA</sequence>
<dbReference type="SUPFAM" id="SSF53067">
    <property type="entry name" value="Actin-like ATPase domain"/>
    <property type="match status" value="1"/>
</dbReference>
<dbReference type="PROSITE" id="PS01036">
    <property type="entry name" value="HSP70_3"/>
    <property type="match status" value="1"/>
</dbReference>
<organism evidence="3 4">
    <name type="scientific">Streptomyces africanus</name>
    <dbReference type="NCBI Taxonomy" id="231024"/>
    <lineage>
        <taxon>Bacteria</taxon>
        <taxon>Bacillati</taxon>
        <taxon>Actinomycetota</taxon>
        <taxon>Actinomycetes</taxon>
        <taxon>Kitasatosporales</taxon>
        <taxon>Streptomycetaceae</taxon>
        <taxon>Streptomyces</taxon>
    </lineage>
</organism>
<name>A0ABU0QQ14_9ACTN</name>
<keyword evidence="2" id="KW-0346">Stress response</keyword>
<dbReference type="EMBL" id="JAUSYP010000001">
    <property type="protein sequence ID" value="MDQ0749491.1"/>
    <property type="molecule type" value="Genomic_DNA"/>
</dbReference>
<evidence type="ECO:0008006" key="5">
    <source>
        <dbReference type="Google" id="ProtNLM"/>
    </source>
</evidence>
<dbReference type="InterPro" id="IPR018181">
    <property type="entry name" value="Heat_shock_70_CS"/>
</dbReference>
<accession>A0ABU0QQ14</accession>
<keyword evidence="4" id="KW-1185">Reference proteome</keyword>
<comment type="similarity">
    <text evidence="1">Belongs to the heat shock protein 70 family.</text>
</comment>
<dbReference type="Proteomes" id="UP001232755">
    <property type="component" value="Unassembled WGS sequence"/>
</dbReference>
<protein>
    <recommendedName>
        <fullName evidence="5">DUF697 domain-containing protein</fullName>
    </recommendedName>
</protein>
<evidence type="ECO:0000313" key="3">
    <source>
        <dbReference type="EMBL" id="MDQ0749491.1"/>
    </source>
</evidence>